<evidence type="ECO:0000313" key="2">
    <source>
        <dbReference type="EMBL" id="CAL6014253.1"/>
    </source>
</evidence>
<dbReference type="Pfam" id="PF12796">
    <property type="entry name" value="Ank_2"/>
    <property type="match status" value="1"/>
</dbReference>
<organism evidence="1">
    <name type="scientific">Hexamita inflata</name>
    <dbReference type="NCBI Taxonomy" id="28002"/>
    <lineage>
        <taxon>Eukaryota</taxon>
        <taxon>Metamonada</taxon>
        <taxon>Diplomonadida</taxon>
        <taxon>Hexamitidae</taxon>
        <taxon>Hexamitinae</taxon>
        <taxon>Hexamita</taxon>
    </lineage>
</organism>
<dbReference type="SMART" id="SM00248">
    <property type="entry name" value="ANK"/>
    <property type="match status" value="3"/>
</dbReference>
<dbReference type="EMBL" id="CATOUU010000656">
    <property type="protein sequence ID" value="CAI9938667.1"/>
    <property type="molecule type" value="Genomic_DNA"/>
</dbReference>
<evidence type="ECO:0000313" key="3">
    <source>
        <dbReference type="Proteomes" id="UP001642409"/>
    </source>
</evidence>
<reference evidence="1" key="1">
    <citation type="submission" date="2023-06" db="EMBL/GenBank/DDBJ databases">
        <authorList>
            <person name="Kurt Z."/>
        </authorList>
    </citation>
    <scope>NUCLEOTIDE SEQUENCE</scope>
</reference>
<gene>
    <name evidence="2" type="ORF">HINF_LOCUS24182</name>
    <name evidence="1" type="ORF">HINF_LOCUS26312</name>
</gene>
<sequence length="380" mass="44237">MCFISKQKYFDSIINNQPLTFFKCHNKNIGQRERRAIPTQNFTGLFYAVYNNRIEFVKYLLPELEHKLISPFDLSVNNSIMKLAPNTTALHLAIILNRLEIVKIIIQYLESQATKRLESILAEPNDDLHSNIHYFVLSNSPEMQLLLFRLKFYPHKKEFENMKQNPILFAIKHQCPVVLEYILTLAKACPYKELMKETLTQRIQTVYQMLNEMLTDPQTNQEQLTLIRNLVVNFFYNKFPDIAQCCHKYLDEPIVREPSNDHPEIQYDVMKSFGFRASFAKCPLKDENSVKVVSKSCTSQICSNIKYCQNEQHSSENIIEEPMQDVTVQESNIETQNNNQRLDTIESQSESLSIQKRTIHLSNSAVNAIEQCLDVKGLVK</sequence>
<dbReference type="AlphaFoldDB" id="A0AA86U5H2"/>
<evidence type="ECO:0000313" key="1">
    <source>
        <dbReference type="EMBL" id="CAI9938667.1"/>
    </source>
</evidence>
<dbReference type="Proteomes" id="UP001642409">
    <property type="component" value="Unassembled WGS sequence"/>
</dbReference>
<proteinExistence type="predicted"/>
<keyword evidence="3" id="KW-1185">Reference proteome</keyword>
<dbReference type="SUPFAM" id="SSF48403">
    <property type="entry name" value="Ankyrin repeat"/>
    <property type="match status" value="1"/>
</dbReference>
<dbReference type="InterPro" id="IPR036770">
    <property type="entry name" value="Ankyrin_rpt-contain_sf"/>
</dbReference>
<dbReference type="EMBL" id="CAXDID020000070">
    <property type="protein sequence ID" value="CAL6014253.1"/>
    <property type="molecule type" value="Genomic_DNA"/>
</dbReference>
<accession>A0AA86U5H2</accession>
<comment type="caution">
    <text evidence="1">The sequence shown here is derived from an EMBL/GenBank/DDBJ whole genome shotgun (WGS) entry which is preliminary data.</text>
</comment>
<reference evidence="2 3" key="2">
    <citation type="submission" date="2024-07" db="EMBL/GenBank/DDBJ databases">
        <authorList>
            <person name="Akdeniz Z."/>
        </authorList>
    </citation>
    <scope>NUCLEOTIDE SEQUENCE [LARGE SCALE GENOMIC DNA]</scope>
</reference>
<protein>
    <submittedName>
        <fullName evidence="1">Uncharacterized protein</fullName>
    </submittedName>
</protein>
<name>A0AA86U5H2_9EUKA</name>
<dbReference type="InterPro" id="IPR002110">
    <property type="entry name" value="Ankyrin_rpt"/>
</dbReference>
<dbReference type="Gene3D" id="1.25.40.20">
    <property type="entry name" value="Ankyrin repeat-containing domain"/>
    <property type="match status" value="1"/>
</dbReference>